<name>A0A0C6FLF2_9HYPH</name>
<dbReference type="Gene3D" id="3.40.630.30">
    <property type="match status" value="1"/>
</dbReference>
<dbReference type="AlphaFoldDB" id="A0A0C6FLF2"/>
<dbReference type="PIRSF" id="PIRSF028520">
    <property type="entry name" value="UCP028520"/>
    <property type="match status" value="1"/>
</dbReference>
<evidence type="ECO:0000313" key="5">
    <source>
        <dbReference type="Proteomes" id="UP000061432"/>
    </source>
</evidence>
<dbReference type="PANTHER" id="PTHR43877">
    <property type="entry name" value="AMINOALKYLPHOSPHONATE N-ACETYLTRANSFERASE-RELATED-RELATED"/>
    <property type="match status" value="1"/>
</dbReference>
<dbReference type="Pfam" id="PF00583">
    <property type="entry name" value="Acetyltransf_1"/>
    <property type="match status" value="1"/>
</dbReference>
<dbReference type="EMBL" id="AP014704">
    <property type="protein sequence ID" value="BAQ46004.1"/>
    <property type="molecule type" value="Genomic_DNA"/>
</dbReference>
<dbReference type="Proteomes" id="UP000061432">
    <property type="component" value="Chromosome"/>
</dbReference>
<dbReference type="SUPFAM" id="SSF55729">
    <property type="entry name" value="Acyl-CoA N-acyltransferases (Nat)"/>
    <property type="match status" value="1"/>
</dbReference>
<organism evidence="4 5">
    <name type="scientific">Methylobacterium aquaticum</name>
    <dbReference type="NCBI Taxonomy" id="270351"/>
    <lineage>
        <taxon>Bacteria</taxon>
        <taxon>Pseudomonadati</taxon>
        <taxon>Pseudomonadota</taxon>
        <taxon>Alphaproteobacteria</taxon>
        <taxon>Hyphomicrobiales</taxon>
        <taxon>Methylobacteriaceae</taxon>
        <taxon>Methylobacterium</taxon>
    </lineage>
</organism>
<feature type="domain" description="N-acetyltransferase" evidence="3">
    <location>
        <begin position="17"/>
        <end position="165"/>
    </location>
</feature>
<dbReference type="PROSITE" id="PS51186">
    <property type="entry name" value="GNAT"/>
    <property type="match status" value="1"/>
</dbReference>
<dbReference type="RefSeq" id="WP_060847221.1">
    <property type="nucleotide sequence ID" value="NZ_AP014704.1"/>
</dbReference>
<evidence type="ECO:0000256" key="2">
    <source>
        <dbReference type="ARBA" id="ARBA00023315"/>
    </source>
</evidence>
<keyword evidence="2" id="KW-0012">Acyltransferase</keyword>
<evidence type="ECO:0000259" key="3">
    <source>
        <dbReference type="PROSITE" id="PS51186"/>
    </source>
</evidence>
<dbReference type="PANTHER" id="PTHR43877:SF2">
    <property type="entry name" value="AMINOALKYLPHOSPHONATE N-ACETYLTRANSFERASE-RELATED"/>
    <property type="match status" value="1"/>
</dbReference>
<dbReference type="InterPro" id="IPR016181">
    <property type="entry name" value="Acyl_CoA_acyltransferase"/>
</dbReference>
<evidence type="ECO:0000313" key="4">
    <source>
        <dbReference type="EMBL" id="BAQ46004.1"/>
    </source>
</evidence>
<dbReference type="InterPro" id="IPR000182">
    <property type="entry name" value="GNAT_dom"/>
</dbReference>
<gene>
    <name evidence="4" type="ORF">Maq22A_c14060</name>
</gene>
<dbReference type="OrthoDB" id="6182349at2"/>
<evidence type="ECO:0000256" key="1">
    <source>
        <dbReference type="ARBA" id="ARBA00022679"/>
    </source>
</evidence>
<sequence length="165" mass="17716">MPPGFSIGPLDDLGAVLALNAAHVAETSHLDETALRALRDQAFLAAAVTGPEGLSAFLIALDQDAAYASPNFRWFRERYPRFVYVDRIVTAPAARGRGLARALYRTLFARAAAAGHDRIACEVNRLPPNPGSDAFHAALGFAEVGSADIHGGTKTVRYLMRETKP</sequence>
<accession>A0A0C6FLF2</accession>
<keyword evidence="1 4" id="KW-0808">Transferase</keyword>
<dbReference type="KEGG" id="maqu:Maq22A_c14060"/>
<protein>
    <submittedName>
        <fullName evidence="4">GNAT family acetyltransferase</fullName>
    </submittedName>
</protein>
<dbReference type="PATRIC" id="fig|270351.10.peg.2705"/>
<proteinExistence type="predicted"/>
<dbReference type="GO" id="GO:0016747">
    <property type="term" value="F:acyltransferase activity, transferring groups other than amino-acyl groups"/>
    <property type="evidence" value="ECO:0007669"/>
    <property type="project" value="InterPro"/>
</dbReference>
<dbReference type="InterPro" id="IPR050832">
    <property type="entry name" value="Bact_Acetyltransf"/>
</dbReference>
<reference evidence="5" key="2">
    <citation type="submission" date="2015-01" db="EMBL/GenBank/DDBJ databases">
        <title>Complete genome sequence of Methylobacterium aquaticum strain 22A.</title>
        <authorList>
            <person name="Tani A."/>
            <person name="Ogura Y."/>
            <person name="Hayashi T."/>
        </authorList>
    </citation>
    <scope>NUCLEOTIDE SEQUENCE [LARGE SCALE GENOMIC DNA]</scope>
    <source>
        <strain evidence="5">MA-22A</strain>
    </source>
</reference>
<dbReference type="STRING" id="270351.Maq22A_c14060"/>
<dbReference type="InterPro" id="IPR016890">
    <property type="entry name" value="UCP028520"/>
</dbReference>
<reference evidence="4 5" key="1">
    <citation type="journal article" date="2015" name="Genome Announc.">
        <title>Complete Genome Sequence of Methylobacterium aquaticum Strain 22A, Isolated from Racomitrium japonicum Moss.</title>
        <authorList>
            <person name="Tani A."/>
            <person name="Ogura Y."/>
            <person name="Hayashi T."/>
            <person name="Kimbara K."/>
        </authorList>
    </citation>
    <scope>NUCLEOTIDE SEQUENCE [LARGE SCALE GENOMIC DNA]</scope>
    <source>
        <strain evidence="4 5">MA-22A</strain>
    </source>
</reference>
<dbReference type="CDD" id="cd04301">
    <property type="entry name" value="NAT_SF"/>
    <property type="match status" value="1"/>
</dbReference>